<dbReference type="PANTHER" id="PTHR33415:SF15">
    <property type="entry name" value="PROTEIN DCL HOMOLOG, CHLOROPLASTIC"/>
    <property type="match status" value="1"/>
</dbReference>
<dbReference type="EMBL" id="PKPP01004950">
    <property type="protein sequence ID" value="PWA62076.1"/>
    <property type="molecule type" value="Genomic_DNA"/>
</dbReference>
<dbReference type="InterPro" id="IPR044673">
    <property type="entry name" value="DCL-like"/>
</dbReference>
<dbReference type="GO" id="GO:0009658">
    <property type="term" value="P:chloroplast organization"/>
    <property type="evidence" value="ECO:0007669"/>
    <property type="project" value="TreeGrafter"/>
</dbReference>
<dbReference type="OrthoDB" id="409625at2759"/>
<name>A0A2U1MLI6_ARTAN</name>
<dbReference type="AlphaFoldDB" id="A0A2U1MLI6"/>
<dbReference type="GO" id="GO:1901259">
    <property type="term" value="P:chloroplast rRNA processing"/>
    <property type="evidence" value="ECO:0007669"/>
    <property type="project" value="TreeGrafter"/>
</dbReference>
<dbReference type="STRING" id="35608.A0A2U1MLI6"/>
<keyword evidence="2" id="KW-1185">Reference proteome</keyword>
<evidence type="ECO:0000313" key="2">
    <source>
        <dbReference type="Proteomes" id="UP000245207"/>
    </source>
</evidence>
<organism evidence="1 2">
    <name type="scientific">Artemisia annua</name>
    <name type="common">Sweet wormwood</name>
    <dbReference type="NCBI Taxonomy" id="35608"/>
    <lineage>
        <taxon>Eukaryota</taxon>
        <taxon>Viridiplantae</taxon>
        <taxon>Streptophyta</taxon>
        <taxon>Embryophyta</taxon>
        <taxon>Tracheophyta</taxon>
        <taxon>Spermatophyta</taxon>
        <taxon>Magnoliopsida</taxon>
        <taxon>eudicotyledons</taxon>
        <taxon>Gunneridae</taxon>
        <taxon>Pentapetalae</taxon>
        <taxon>asterids</taxon>
        <taxon>campanulids</taxon>
        <taxon>Asterales</taxon>
        <taxon>Asteraceae</taxon>
        <taxon>Asteroideae</taxon>
        <taxon>Anthemideae</taxon>
        <taxon>Artemisiinae</taxon>
        <taxon>Artemisia</taxon>
    </lineage>
</organism>
<evidence type="ECO:0000313" key="1">
    <source>
        <dbReference type="EMBL" id="PWA62076.1"/>
    </source>
</evidence>
<dbReference type="Pfam" id="PF11523">
    <property type="entry name" value="DUF3223"/>
    <property type="match status" value="1"/>
</dbReference>
<dbReference type="Proteomes" id="UP000245207">
    <property type="component" value="Unassembled WGS sequence"/>
</dbReference>
<dbReference type="PANTHER" id="PTHR33415">
    <property type="entry name" value="PROTEIN EMBRYO DEFECTIVE 514"/>
    <property type="match status" value="1"/>
</dbReference>
<comment type="caution">
    <text evidence="1">The sequence shown here is derived from an EMBL/GenBank/DDBJ whole genome shotgun (WGS) entry which is preliminary data.</text>
</comment>
<sequence length="132" mass="15004">MGDIYICNITFSSHNGNHSLCLVRRTGIQDSFHSSSNEGFYHFFTKAQESLQLHWSLNSFEVAPSSQQNIKNPICSIEASLVNLVGYHPDFESSRCLFIVRTDGEMVDFSYWKCIKGFLILAFPYVDFASSD</sequence>
<accession>A0A2U1MLI6</accession>
<dbReference type="GO" id="GO:0009507">
    <property type="term" value="C:chloroplast"/>
    <property type="evidence" value="ECO:0007669"/>
    <property type="project" value="TreeGrafter"/>
</dbReference>
<dbReference type="Gene3D" id="3.10.450.40">
    <property type="match status" value="1"/>
</dbReference>
<reference evidence="1 2" key="1">
    <citation type="journal article" date="2018" name="Mol. Plant">
        <title>The genome of Artemisia annua provides insight into the evolution of Asteraceae family and artemisinin biosynthesis.</title>
        <authorList>
            <person name="Shen Q."/>
            <person name="Zhang L."/>
            <person name="Liao Z."/>
            <person name="Wang S."/>
            <person name="Yan T."/>
            <person name="Shi P."/>
            <person name="Liu M."/>
            <person name="Fu X."/>
            <person name="Pan Q."/>
            <person name="Wang Y."/>
            <person name="Lv Z."/>
            <person name="Lu X."/>
            <person name="Zhang F."/>
            <person name="Jiang W."/>
            <person name="Ma Y."/>
            <person name="Chen M."/>
            <person name="Hao X."/>
            <person name="Li L."/>
            <person name="Tang Y."/>
            <person name="Lv G."/>
            <person name="Zhou Y."/>
            <person name="Sun X."/>
            <person name="Brodelius P.E."/>
            <person name="Rose J.K.C."/>
            <person name="Tang K."/>
        </authorList>
    </citation>
    <scope>NUCLEOTIDE SEQUENCE [LARGE SCALE GENOMIC DNA]</scope>
    <source>
        <strain evidence="2">cv. Huhao1</strain>
        <tissue evidence="1">Leaf</tissue>
    </source>
</reference>
<protein>
    <submittedName>
        <fullName evidence="1">Uncharacterized protein</fullName>
    </submittedName>
</protein>
<gene>
    <name evidence="1" type="ORF">CTI12_AA367090</name>
</gene>
<proteinExistence type="predicted"/>